<dbReference type="Pfam" id="PF20398">
    <property type="entry name" value="DUF6691"/>
    <property type="match status" value="1"/>
</dbReference>
<sequence>MKPIIALSIGVLFGFGLTLAQMTNPLAVIRFLDITGKWDIRLAFVMCAALLVTLVGYRILFSKLDKPLLSLKFRLPNKSNIDSQLIIGSIMFGVGWGLSGYCPGPAIAGITINPRESLIFILAMFVGVKAHHLSVETQRKVKIAQ</sequence>
<protein>
    <submittedName>
        <fullName evidence="2">YeeE/YedE family protein</fullName>
    </submittedName>
</protein>
<dbReference type="InterPro" id="IPR046513">
    <property type="entry name" value="DUF6691"/>
</dbReference>
<feature type="transmembrane region" description="Helical" evidence="1">
    <location>
        <begin position="81"/>
        <end position="98"/>
    </location>
</feature>
<feature type="transmembrane region" description="Helical" evidence="1">
    <location>
        <begin position="118"/>
        <end position="135"/>
    </location>
</feature>
<gene>
    <name evidence="2" type="ORF">DXX94_00330</name>
</gene>
<dbReference type="Proteomes" id="UP000256899">
    <property type="component" value="Unassembled WGS sequence"/>
</dbReference>
<keyword evidence="1" id="KW-0472">Membrane</keyword>
<keyword evidence="1" id="KW-1133">Transmembrane helix</keyword>
<reference evidence="3" key="1">
    <citation type="submission" date="2018-08" db="EMBL/GenBank/DDBJ databases">
        <title>Thalassotalea euphylliae genome.</title>
        <authorList>
            <person name="Summers S."/>
            <person name="Rice S.A."/>
            <person name="Freckelton M.L."/>
            <person name="Nedved B.T."/>
            <person name="Hadfield M.G."/>
        </authorList>
    </citation>
    <scope>NUCLEOTIDE SEQUENCE [LARGE SCALE GENOMIC DNA]</scope>
    <source>
        <strain evidence="3">H3</strain>
    </source>
</reference>
<evidence type="ECO:0000313" key="2">
    <source>
        <dbReference type="EMBL" id="REL29301.1"/>
    </source>
</evidence>
<organism evidence="2 3">
    <name type="scientific">Thalassotalea euphylliae</name>
    <dbReference type="NCBI Taxonomy" id="1655234"/>
    <lineage>
        <taxon>Bacteria</taxon>
        <taxon>Pseudomonadati</taxon>
        <taxon>Pseudomonadota</taxon>
        <taxon>Gammaproteobacteria</taxon>
        <taxon>Alteromonadales</taxon>
        <taxon>Colwelliaceae</taxon>
        <taxon>Thalassotalea</taxon>
    </lineage>
</organism>
<proteinExistence type="predicted"/>
<feature type="transmembrane region" description="Helical" evidence="1">
    <location>
        <begin position="40"/>
        <end position="60"/>
    </location>
</feature>
<keyword evidence="1" id="KW-0812">Transmembrane</keyword>
<dbReference type="EMBL" id="QUOT01000001">
    <property type="protein sequence ID" value="REL29301.1"/>
    <property type="molecule type" value="Genomic_DNA"/>
</dbReference>
<name>A0A3E0TX60_9GAMM</name>
<evidence type="ECO:0000313" key="3">
    <source>
        <dbReference type="Proteomes" id="UP000256899"/>
    </source>
</evidence>
<keyword evidence="3" id="KW-1185">Reference proteome</keyword>
<evidence type="ECO:0000256" key="1">
    <source>
        <dbReference type="SAM" id="Phobius"/>
    </source>
</evidence>
<accession>A0A3E0TX60</accession>
<dbReference type="RefSeq" id="WP_116013126.1">
    <property type="nucleotide sequence ID" value="NZ_QUOT01000001.1"/>
</dbReference>
<dbReference type="AlphaFoldDB" id="A0A3E0TX60"/>
<comment type="caution">
    <text evidence="2">The sequence shown here is derived from an EMBL/GenBank/DDBJ whole genome shotgun (WGS) entry which is preliminary data.</text>
</comment>